<dbReference type="SUPFAM" id="SSF81383">
    <property type="entry name" value="F-box domain"/>
    <property type="match status" value="1"/>
</dbReference>
<evidence type="ECO:0000313" key="4">
    <source>
        <dbReference type="Proteomes" id="UP001497457"/>
    </source>
</evidence>
<dbReference type="Pfam" id="PF00646">
    <property type="entry name" value="F-box"/>
    <property type="match status" value="1"/>
</dbReference>
<dbReference type="InterPro" id="IPR032675">
    <property type="entry name" value="LRR_dom_sf"/>
</dbReference>
<dbReference type="InterPro" id="IPR055411">
    <property type="entry name" value="LRR_FXL15/At3g58940/PEG3-like"/>
</dbReference>
<dbReference type="Gene3D" id="3.80.10.10">
    <property type="entry name" value="Ribonuclease Inhibitor"/>
    <property type="match status" value="1"/>
</dbReference>
<reference evidence="4" key="1">
    <citation type="submission" date="2024-06" db="EMBL/GenBank/DDBJ databases">
        <authorList>
            <person name="Ryan C."/>
        </authorList>
    </citation>
    <scope>NUCLEOTIDE SEQUENCE [LARGE SCALE GENOMIC DNA]</scope>
</reference>
<organism evidence="3 4">
    <name type="scientific">Urochloa decumbens</name>
    <dbReference type="NCBI Taxonomy" id="240449"/>
    <lineage>
        <taxon>Eukaryota</taxon>
        <taxon>Viridiplantae</taxon>
        <taxon>Streptophyta</taxon>
        <taxon>Embryophyta</taxon>
        <taxon>Tracheophyta</taxon>
        <taxon>Spermatophyta</taxon>
        <taxon>Magnoliopsida</taxon>
        <taxon>Liliopsida</taxon>
        <taxon>Poales</taxon>
        <taxon>Poaceae</taxon>
        <taxon>PACMAD clade</taxon>
        <taxon>Panicoideae</taxon>
        <taxon>Panicodae</taxon>
        <taxon>Paniceae</taxon>
        <taxon>Melinidinae</taxon>
        <taxon>Urochloa</taxon>
    </lineage>
</organism>
<evidence type="ECO:0000259" key="1">
    <source>
        <dbReference type="Pfam" id="PF00646"/>
    </source>
</evidence>
<gene>
    <name evidence="3" type="ORF">URODEC1_LOCUS73107</name>
</gene>
<dbReference type="InterPro" id="IPR036047">
    <property type="entry name" value="F-box-like_dom_sf"/>
</dbReference>
<dbReference type="AlphaFoldDB" id="A0ABC9CAC9"/>
<dbReference type="EMBL" id="OZ075139">
    <property type="protein sequence ID" value="CAL5016270.1"/>
    <property type="molecule type" value="Genomic_DNA"/>
</dbReference>
<evidence type="ECO:0000313" key="3">
    <source>
        <dbReference type="EMBL" id="CAL5016270.1"/>
    </source>
</evidence>
<keyword evidence="4" id="KW-1185">Reference proteome</keyword>
<dbReference type="InterPro" id="IPR044997">
    <property type="entry name" value="F-box_plant"/>
</dbReference>
<dbReference type="InterPro" id="IPR001810">
    <property type="entry name" value="F-box_dom"/>
</dbReference>
<proteinExistence type="predicted"/>
<feature type="domain" description="F-box/LRR-repeat protein 15/At3g58940/PEG3-like LRR" evidence="2">
    <location>
        <begin position="163"/>
        <end position="278"/>
    </location>
</feature>
<dbReference type="PANTHER" id="PTHR32153">
    <property type="entry name" value="OJ000223_09.16 PROTEIN"/>
    <property type="match status" value="1"/>
</dbReference>
<feature type="domain" description="F-box" evidence="1">
    <location>
        <begin position="23"/>
        <end position="55"/>
    </location>
</feature>
<evidence type="ECO:0008006" key="5">
    <source>
        <dbReference type="Google" id="ProtNLM"/>
    </source>
</evidence>
<dbReference type="Pfam" id="PF24758">
    <property type="entry name" value="LRR_At5g56370"/>
    <property type="match status" value="1"/>
</dbReference>
<sequence>MASEEHEQQEHLASMQELEQEDRLSHDILLSILERIKLREAARTSVLSRRWRCLFGLRSRIIVETDDFHSKGKGSNVTQDDLVQISNKGVVEATKSMLAPTYRHPITQLRLRFFLVEDSVGIIRCVDEAMANRGITTLQFLIHPEILDMHSTEDDMVTYGRRFMRFLGAGPRAFGGLSYLFMHCLRLGVDDMASVLNTCKKLDYLCLNLCDFFYCGTPSVLQIDHPQLTTLTLAYCTFERVKLNWLPRLNRLNVETWSDSQDQYPIRFGCVPNLSVLVLRNRATIHHKTIHLSSFLSNVMLGVLDLDFDCKKVWDHTSCEHIDEERQQLYQKESNLLTRMAPADFKHYNLKELTIKGYQVDEKFTGYVRCVVEAAINLEHMVLLDSGSCERCKFSPSTSFPRTQEGRELIRKQILQWTY</sequence>
<evidence type="ECO:0000259" key="2">
    <source>
        <dbReference type="Pfam" id="PF24758"/>
    </source>
</evidence>
<reference evidence="3 4" key="2">
    <citation type="submission" date="2024-10" db="EMBL/GenBank/DDBJ databases">
        <authorList>
            <person name="Ryan C."/>
        </authorList>
    </citation>
    <scope>NUCLEOTIDE SEQUENCE [LARGE SCALE GENOMIC DNA]</scope>
</reference>
<dbReference type="SUPFAM" id="SSF52047">
    <property type="entry name" value="RNI-like"/>
    <property type="match status" value="1"/>
</dbReference>
<name>A0ABC9CAC9_9POAL</name>
<dbReference type="Proteomes" id="UP001497457">
    <property type="component" value="Chromosome 29rd"/>
</dbReference>
<protein>
    <recommendedName>
        <fullName evidence="5">F-box domain-containing protein</fullName>
    </recommendedName>
</protein>
<accession>A0ABC9CAC9</accession>